<dbReference type="EMBL" id="JAUTDP010000018">
    <property type="protein sequence ID" value="KAK3388070.1"/>
    <property type="molecule type" value="Genomic_DNA"/>
</dbReference>
<reference evidence="1" key="2">
    <citation type="submission" date="2023-07" db="EMBL/GenBank/DDBJ databases">
        <authorList>
            <consortium name="Lawrence Berkeley National Laboratory"/>
            <person name="Haridas S."/>
            <person name="Hensen N."/>
            <person name="Bonometti L."/>
            <person name="Westerberg I."/>
            <person name="Brannstrom I.O."/>
            <person name="Guillou S."/>
            <person name="Cros-Aarteil S."/>
            <person name="Calhoun S."/>
            <person name="Kuo A."/>
            <person name="Mondo S."/>
            <person name="Pangilinan J."/>
            <person name="Riley R."/>
            <person name="LaButti K."/>
            <person name="Andreopoulos B."/>
            <person name="Lipzen A."/>
            <person name="Chen C."/>
            <person name="Yanf M."/>
            <person name="Daum C."/>
            <person name="Ng V."/>
            <person name="Clum A."/>
            <person name="Steindorff A."/>
            <person name="Ohm R."/>
            <person name="Martin F."/>
            <person name="Silar P."/>
            <person name="Natvig D."/>
            <person name="Lalanne C."/>
            <person name="Gautier V."/>
            <person name="Ament-velasquez S.L."/>
            <person name="Kruys A."/>
            <person name="Hutchinson M.I."/>
            <person name="Powell A.J."/>
            <person name="Barry K."/>
            <person name="Miller A.N."/>
            <person name="Grigoriev I.V."/>
            <person name="Debuchy R."/>
            <person name="Gladieux P."/>
            <person name="Thoren M.H."/>
            <person name="Johannesson H."/>
        </authorList>
    </citation>
    <scope>NUCLEOTIDE SEQUENCE</scope>
    <source>
        <strain evidence="1">FGSC 1904</strain>
    </source>
</reference>
<organism evidence="1 2">
    <name type="scientific">Sordaria brevicollis</name>
    <dbReference type="NCBI Taxonomy" id="83679"/>
    <lineage>
        <taxon>Eukaryota</taxon>
        <taxon>Fungi</taxon>
        <taxon>Dikarya</taxon>
        <taxon>Ascomycota</taxon>
        <taxon>Pezizomycotina</taxon>
        <taxon>Sordariomycetes</taxon>
        <taxon>Sordariomycetidae</taxon>
        <taxon>Sordariales</taxon>
        <taxon>Sordariaceae</taxon>
        <taxon>Sordaria</taxon>
    </lineage>
</organism>
<dbReference type="Gene3D" id="3.40.50.12780">
    <property type="entry name" value="N-terminal domain of ligase-like"/>
    <property type="match status" value="1"/>
</dbReference>
<gene>
    <name evidence="1" type="ORF">B0T20DRAFT_108771</name>
</gene>
<dbReference type="InterPro" id="IPR042099">
    <property type="entry name" value="ANL_N_sf"/>
</dbReference>
<evidence type="ECO:0000313" key="2">
    <source>
        <dbReference type="Proteomes" id="UP001281003"/>
    </source>
</evidence>
<name>A0AAE0NUY8_SORBR</name>
<evidence type="ECO:0000313" key="1">
    <source>
        <dbReference type="EMBL" id="KAK3388070.1"/>
    </source>
</evidence>
<proteinExistence type="predicted"/>
<sequence length="173" mass="18589">MGCLPSRPQPSNLAAPGYSIPISDIVSFALDRQHLYDQNKPLFVDAEDPILSLSSSQTITLVSRLVAGLRAAGLKKGDVVLLHLGNHVSIIPDLVLCVVLSVLHYALHPSQRTLQKWSPASPLFSCLFPSHPGIYIDPHRAHCPGPCPVPGPASLPQLCFPFAPDPGLPIRES</sequence>
<protein>
    <submittedName>
        <fullName evidence="1">Uncharacterized protein</fullName>
    </submittedName>
</protein>
<dbReference type="Proteomes" id="UP001281003">
    <property type="component" value="Unassembled WGS sequence"/>
</dbReference>
<keyword evidence="2" id="KW-1185">Reference proteome</keyword>
<dbReference type="SUPFAM" id="SSF56801">
    <property type="entry name" value="Acetyl-CoA synthetase-like"/>
    <property type="match status" value="1"/>
</dbReference>
<reference evidence="1" key="1">
    <citation type="journal article" date="2023" name="Mol. Phylogenet. Evol.">
        <title>Genome-scale phylogeny and comparative genomics of the fungal order Sordariales.</title>
        <authorList>
            <person name="Hensen N."/>
            <person name="Bonometti L."/>
            <person name="Westerberg I."/>
            <person name="Brannstrom I.O."/>
            <person name="Guillou S."/>
            <person name="Cros-Aarteil S."/>
            <person name="Calhoun S."/>
            <person name="Haridas S."/>
            <person name="Kuo A."/>
            <person name="Mondo S."/>
            <person name="Pangilinan J."/>
            <person name="Riley R."/>
            <person name="LaButti K."/>
            <person name="Andreopoulos B."/>
            <person name="Lipzen A."/>
            <person name="Chen C."/>
            <person name="Yan M."/>
            <person name="Daum C."/>
            <person name="Ng V."/>
            <person name="Clum A."/>
            <person name="Steindorff A."/>
            <person name="Ohm R.A."/>
            <person name="Martin F."/>
            <person name="Silar P."/>
            <person name="Natvig D.O."/>
            <person name="Lalanne C."/>
            <person name="Gautier V."/>
            <person name="Ament-Velasquez S.L."/>
            <person name="Kruys A."/>
            <person name="Hutchinson M.I."/>
            <person name="Powell A.J."/>
            <person name="Barry K."/>
            <person name="Miller A.N."/>
            <person name="Grigoriev I.V."/>
            <person name="Debuchy R."/>
            <person name="Gladieux P."/>
            <person name="Hiltunen Thoren M."/>
            <person name="Johannesson H."/>
        </authorList>
    </citation>
    <scope>NUCLEOTIDE SEQUENCE</scope>
    <source>
        <strain evidence="1">FGSC 1904</strain>
    </source>
</reference>
<dbReference type="AlphaFoldDB" id="A0AAE0NUY8"/>
<accession>A0AAE0NUY8</accession>
<comment type="caution">
    <text evidence="1">The sequence shown here is derived from an EMBL/GenBank/DDBJ whole genome shotgun (WGS) entry which is preliminary data.</text>
</comment>